<dbReference type="SUPFAM" id="SSF46955">
    <property type="entry name" value="Putative DNA-binding domain"/>
    <property type="match status" value="1"/>
</dbReference>
<dbReference type="AlphaFoldDB" id="A0A5B8SMT2"/>
<dbReference type="PANTHER" id="PTHR30204">
    <property type="entry name" value="REDOX-CYCLING DRUG-SENSING TRANSCRIPTIONAL ACTIVATOR SOXR"/>
    <property type="match status" value="1"/>
</dbReference>
<dbReference type="InterPro" id="IPR009061">
    <property type="entry name" value="DNA-bd_dom_put_sf"/>
</dbReference>
<dbReference type="PROSITE" id="PS50937">
    <property type="entry name" value="HTH_MERR_2"/>
    <property type="match status" value="1"/>
</dbReference>
<dbReference type="CDD" id="cd01104">
    <property type="entry name" value="HTH_MlrA-CarA"/>
    <property type="match status" value="1"/>
</dbReference>
<name>A0A5B8SMT2_9GAMM</name>
<evidence type="ECO:0000256" key="2">
    <source>
        <dbReference type="ARBA" id="ARBA00023125"/>
    </source>
</evidence>
<feature type="domain" description="HTH merR-type" evidence="4">
    <location>
        <begin position="13"/>
        <end position="82"/>
    </location>
</feature>
<keyword evidence="6" id="KW-1185">Reference proteome</keyword>
<dbReference type="Pfam" id="PF13411">
    <property type="entry name" value="MerR_1"/>
    <property type="match status" value="1"/>
</dbReference>
<keyword evidence="1" id="KW-0805">Transcription regulation</keyword>
<organism evidence="5 6">
    <name type="scientific">Pistricoccus aurantiacus</name>
    <dbReference type="NCBI Taxonomy" id="1883414"/>
    <lineage>
        <taxon>Bacteria</taxon>
        <taxon>Pseudomonadati</taxon>
        <taxon>Pseudomonadota</taxon>
        <taxon>Gammaproteobacteria</taxon>
        <taxon>Oceanospirillales</taxon>
        <taxon>Halomonadaceae</taxon>
        <taxon>Pistricoccus</taxon>
    </lineage>
</organism>
<dbReference type="GO" id="GO:0003700">
    <property type="term" value="F:DNA-binding transcription factor activity"/>
    <property type="evidence" value="ECO:0007669"/>
    <property type="project" value="InterPro"/>
</dbReference>
<dbReference type="RefSeq" id="WP_147183088.1">
    <property type="nucleotide sequence ID" value="NZ_CP042382.1"/>
</dbReference>
<dbReference type="KEGG" id="paur:FGL86_02290"/>
<keyword evidence="3" id="KW-0804">Transcription</keyword>
<dbReference type="OrthoDB" id="9800334at2"/>
<gene>
    <name evidence="5" type="ORF">FGL86_02290</name>
</gene>
<dbReference type="Gene3D" id="1.10.1660.10">
    <property type="match status" value="1"/>
</dbReference>
<evidence type="ECO:0000256" key="3">
    <source>
        <dbReference type="ARBA" id="ARBA00023163"/>
    </source>
</evidence>
<dbReference type="InterPro" id="IPR000551">
    <property type="entry name" value="MerR-type_HTH_dom"/>
</dbReference>
<accession>A0A5B8SMT2</accession>
<dbReference type="Proteomes" id="UP000321272">
    <property type="component" value="Chromosome"/>
</dbReference>
<dbReference type="EMBL" id="CP042382">
    <property type="protein sequence ID" value="QEA38016.1"/>
    <property type="molecule type" value="Genomic_DNA"/>
</dbReference>
<evidence type="ECO:0000256" key="1">
    <source>
        <dbReference type="ARBA" id="ARBA00023015"/>
    </source>
</evidence>
<proteinExistence type="predicted"/>
<dbReference type="InterPro" id="IPR047057">
    <property type="entry name" value="MerR_fam"/>
</dbReference>
<evidence type="ECO:0000313" key="5">
    <source>
        <dbReference type="EMBL" id="QEA38016.1"/>
    </source>
</evidence>
<evidence type="ECO:0000313" key="6">
    <source>
        <dbReference type="Proteomes" id="UP000321272"/>
    </source>
</evidence>
<reference evidence="5 6" key="1">
    <citation type="submission" date="2019-06" db="EMBL/GenBank/DDBJ databases">
        <title>Genome analyses of bacteria isolated from kimchi.</title>
        <authorList>
            <person name="Lee S."/>
            <person name="Ahn S."/>
            <person name="Roh S."/>
        </authorList>
    </citation>
    <scope>NUCLEOTIDE SEQUENCE [LARGE SCALE GENOMIC DNA]</scope>
    <source>
        <strain evidence="5 6">CBA4606</strain>
    </source>
</reference>
<protein>
    <submittedName>
        <fullName evidence="5">MerR family transcriptional regulator</fullName>
    </submittedName>
</protein>
<dbReference type="PANTHER" id="PTHR30204:SF67">
    <property type="entry name" value="HTH-TYPE TRANSCRIPTIONAL REGULATOR MLRA-RELATED"/>
    <property type="match status" value="1"/>
</dbReference>
<keyword evidence="2" id="KW-0238">DNA-binding</keyword>
<dbReference type="GO" id="GO:0003677">
    <property type="term" value="F:DNA binding"/>
    <property type="evidence" value="ECO:0007669"/>
    <property type="project" value="UniProtKB-KW"/>
</dbReference>
<sequence>MSTQAIHPGDAALYPIREVSRLTGVNSVTLRAWERRYGLIRPQRTPKGHRLYAQDDIERIEQILQWLGRGVPVSQVRELLEQPKPEAPSTPISNDWSVQRQQWITAIEALDLQRLDELYNQSMALYPLPVCMNELFKPIVETFEECWRDQIGAALQRHSLESFLRTRVGIRLYHGNLLNKGPHLIIIRLPGSHGMLWELLIALAAVHEGFRVRLFDASLPLSDMPLAVQRLKASALLLCSSQAERSDLIRRQLPRLAEQLDVPLVLCGPVARIRQADLADGPVEVLGDDPMQALQRLTSLLKNQ</sequence>
<dbReference type="SMART" id="SM00422">
    <property type="entry name" value="HTH_MERR"/>
    <property type="match status" value="1"/>
</dbReference>
<evidence type="ECO:0000259" key="4">
    <source>
        <dbReference type="PROSITE" id="PS50937"/>
    </source>
</evidence>